<name>A0A5J4Z7E4_PORPP</name>
<organism evidence="3 4">
    <name type="scientific">Porphyridium purpureum</name>
    <name type="common">Red alga</name>
    <name type="synonym">Porphyridium cruentum</name>
    <dbReference type="NCBI Taxonomy" id="35688"/>
    <lineage>
        <taxon>Eukaryota</taxon>
        <taxon>Rhodophyta</taxon>
        <taxon>Bangiophyceae</taxon>
        <taxon>Porphyridiales</taxon>
        <taxon>Porphyridiaceae</taxon>
        <taxon>Porphyridium</taxon>
    </lineage>
</organism>
<dbReference type="PROSITE" id="PS50229">
    <property type="entry name" value="WH1"/>
    <property type="match status" value="1"/>
</dbReference>
<dbReference type="Pfam" id="PF00568">
    <property type="entry name" value="WH1"/>
    <property type="match status" value="1"/>
</dbReference>
<dbReference type="InterPro" id="IPR000697">
    <property type="entry name" value="WH1/EVH1_dom"/>
</dbReference>
<evidence type="ECO:0000313" key="4">
    <source>
        <dbReference type="Proteomes" id="UP000324585"/>
    </source>
</evidence>
<evidence type="ECO:0000256" key="1">
    <source>
        <dbReference type="SAM" id="MobiDB-lite"/>
    </source>
</evidence>
<feature type="compositionally biased region" description="Basic and acidic residues" evidence="1">
    <location>
        <begin position="233"/>
        <end position="243"/>
    </location>
</feature>
<keyword evidence="4" id="KW-1185">Reference proteome</keyword>
<proteinExistence type="predicted"/>
<feature type="compositionally biased region" description="Low complexity" evidence="1">
    <location>
        <begin position="273"/>
        <end position="285"/>
    </location>
</feature>
<dbReference type="AlphaFoldDB" id="A0A5J4Z7E4"/>
<feature type="region of interest" description="Disordered" evidence="1">
    <location>
        <begin position="165"/>
        <end position="211"/>
    </location>
</feature>
<feature type="compositionally biased region" description="Polar residues" evidence="1">
    <location>
        <begin position="183"/>
        <end position="196"/>
    </location>
</feature>
<accession>A0A5J4Z7E4</accession>
<dbReference type="SUPFAM" id="SSF50729">
    <property type="entry name" value="PH domain-like"/>
    <property type="match status" value="1"/>
</dbReference>
<feature type="region of interest" description="Disordered" evidence="1">
    <location>
        <begin position="233"/>
        <end position="260"/>
    </location>
</feature>
<dbReference type="Proteomes" id="UP000324585">
    <property type="component" value="Unassembled WGS sequence"/>
</dbReference>
<dbReference type="InterPro" id="IPR011993">
    <property type="entry name" value="PH-like_dom_sf"/>
</dbReference>
<gene>
    <name evidence="3" type="ORF">FVE85_6840</name>
</gene>
<feature type="domain" description="WH1" evidence="2">
    <location>
        <begin position="25"/>
        <end position="141"/>
    </location>
</feature>
<dbReference type="Gene3D" id="2.30.29.30">
    <property type="entry name" value="Pleckstrin-homology domain (PH domain)/Phosphotyrosine-binding domain (PTB)"/>
    <property type="match status" value="1"/>
</dbReference>
<evidence type="ECO:0000259" key="2">
    <source>
        <dbReference type="PROSITE" id="PS50229"/>
    </source>
</evidence>
<feature type="region of interest" description="Disordered" evidence="1">
    <location>
        <begin position="273"/>
        <end position="368"/>
    </location>
</feature>
<reference evidence="4" key="1">
    <citation type="journal article" date="2019" name="Nat. Commun.">
        <title>Expansion of phycobilisome linker gene families in mesophilic red algae.</title>
        <authorList>
            <person name="Lee J."/>
            <person name="Kim D."/>
            <person name="Bhattacharya D."/>
            <person name="Yoon H.S."/>
        </authorList>
    </citation>
    <scope>NUCLEOTIDE SEQUENCE [LARGE SCALE GENOMIC DNA]</scope>
    <source>
        <strain evidence="4">CCMP 1328</strain>
    </source>
</reference>
<evidence type="ECO:0000313" key="3">
    <source>
        <dbReference type="EMBL" id="KAA8499255.1"/>
    </source>
</evidence>
<feature type="compositionally biased region" description="Basic and acidic residues" evidence="1">
    <location>
        <begin position="298"/>
        <end position="314"/>
    </location>
</feature>
<feature type="compositionally biased region" description="Basic and acidic residues" evidence="1">
    <location>
        <begin position="202"/>
        <end position="211"/>
    </location>
</feature>
<protein>
    <recommendedName>
        <fullName evidence="2">WH1 domain-containing protein</fullName>
    </recommendedName>
</protein>
<comment type="caution">
    <text evidence="3">The sequence shown here is derived from an EMBL/GenBank/DDBJ whole genome shotgun (WGS) entry which is preliminary data.</text>
</comment>
<dbReference type="EMBL" id="VRMN01000001">
    <property type="protein sequence ID" value="KAA8499255.1"/>
    <property type="molecule type" value="Genomic_DNA"/>
</dbReference>
<sequence length="368" mass="40743">MQHRVPYSDLYQMAGTDVVSILERCGASSARMVDAADVRFYEAKLDANGTYTWSTKSFDGYVVVAKRDSGSGKRMYLLLAVNLDTDEVCLSSIDNKLKYTEKSERFHEWWPVESVGIGIGFACGKKASAFLQLIADKKLPSRRQSIKEPENACWFLPSSTGAAPDTGALAVSSRRNAAEARPTKQSLPESKLNSKAQHSKRSRVEPRQPYRRKEMEFDDACLCFPSKQKREQRRIARQIERDGCVSPSNGQKHRATEKDTKALKIAQLGWWSTSSNSSNSSIGSSRTKKGGKQCLPLKKSDSGAEKKPKPESKSKSKSNGCMPKKQVAGKDQNMKSKDASCLPKKKKAVKDRKATTRSGKALSCLKAK</sequence>